<evidence type="ECO:0000256" key="1">
    <source>
        <dbReference type="ARBA" id="ARBA00004651"/>
    </source>
</evidence>
<dbReference type="CDD" id="cd13128">
    <property type="entry name" value="MATE_Wzx_like"/>
    <property type="match status" value="1"/>
</dbReference>
<dbReference type="EMBL" id="KJ755560">
    <property type="protein sequence ID" value="AJE24473.1"/>
    <property type="molecule type" value="Genomic_DNA"/>
</dbReference>
<dbReference type="EMBL" id="AB812066">
    <property type="protein sequence ID" value="BAQ01809.1"/>
    <property type="molecule type" value="Genomic_DNA"/>
</dbReference>
<evidence type="ECO:0000256" key="5">
    <source>
        <dbReference type="ARBA" id="ARBA00023136"/>
    </source>
</evidence>
<feature type="transmembrane region" description="Helical" evidence="7">
    <location>
        <begin position="212"/>
        <end position="238"/>
    </location>
</feature>
<feature type="transmembrane region" description="Helical" evidence="7">
    <location>
        <begin position="37"/>
        <end position="58"/>
    </location>
</feature>
<feature type="transmembrane region" description="Helical" evidence="7">
    <location>
        <begin position="140"/>
        <end position="161"/>
    </location>
</feature>
<dbReference type="AlphaFoldDB" id="A0A0A8J5V5"/>
<keyword evidence="3 7" id="KW-0812">Transmembrane</keyword>
<evidence type="ECO:0000256" key="3">
    <source>
        <dbReference type="ARBA" id="ARBA00022692"/>
    </source>
</evidence>
<dbReference type="Pfam" id="PF01943">
    <property type="entry name" value="Polysacc_synt"/>
    <property type="match status" value="1"/>
</dbReference>
<proteinExistence type="predicted"/>
<keyword evidence="2" id="KW-1003">Cell membrane</keyword>
<feature type="transmembrane region" description="Helical" evidence="7">
    <location>
        <begin position="250"/>
        <end position="267"/>
    </location>
</feature>
<gene>
    <name evidence="9" type="primary">wzx</name>
</gene>
<evidence type="ECO:0000313" key="9">
    <source>
        <dbReference type="EMBL" id="BAQ01809.1"/>
    </source>
</evidence>
<feature type="transmembrane region" description="Helical" evidence="7">
    <location>
        <begin position="360"/>
        <end position="379"/>
    </location>
</feature>
<feature type="transmembrane region" description="Helical" evidence="7">
    <location>
        <begin position="115"/>
        <end position="133"/>
    </location>
</feature>
<dbReference type="GO" id="GO:0005886">
    <property type="term" value="C:plasma membrane"/>
    <property type="evidence" value="ECO:0007669"/>
    <property type="project" value="UniProtKB-SubCell"/>
</dbReference>
<reference evidence="9" key="1">
    <citation type="journal article" date="2014" name="DNA Res.">
        <title>A complete view of the genetic diversity of the Escherichia coli O-antigen biosynthesis gene cluster.</title>
        <authorList>
            <person name="Iguchi A."/>
            <person name="Iyoda S."/>
            <person name="Kikuchi T."/>
            <person name="Ogura Y."/>
            <person name="Katsura K."/>
            <person name="Ohnishi M."/>
            <person name="Hayashi T."/>
            <person name="Thomson N.R."/>
        </authorList>
    </citation>
    <scope>NUCLEOTIDE SEQUENCE</scope>
    <source>
        <strain evidence="9">E110-69</strain>
    </source>
</reference>
<evidence type="ECO:0000256" key="4">
    <source>
        <dbReference type="ARBA" id="ARBA00022989"/>
    </source>
</evidence>
<keyword evidence="4 7" id="KW-1133">Transmembrane helix</keyword>
<dbReference type="PANTHER" id="PTHR30250:SF11">
    <property type="entry name" value="O-ANTIGEN TRANSPORTER-RELATED"/>
    <property type="match status" value="1"/>
</dbReference>
<dbReference type="RefSeq" id="WP_097293512.1">
    <property type="nucleotide sequence ID" value="NZ_JACUYI010000009.1"/>
</dbReference>
<organism evidence="9">
    <name type="scientific">Escherichia coli</name>
    <dbReference type="NCBI Taxonomy" id="562"/>
    <lineage>
        <taxon>Bacteria</taxon>
        <taxon>Pseudomonadati</taxon>
        <taxon>Pseudomonadota</taxon>
        <taxon>Gammaproteobacteria</taxon>
        <taxon>Enterobacterales</taxon>
        <taxon>Enterobacteriaceae</taxon>
        <taxon>Escherichia</taxon>
    </lineage>
</organism>
<evidence type="ECO:0000256" key="6">
    <source>
        <dbReference type="ARBA" id="ARBA00049738"/>
    </source>
</evidence>
<feature type="transmembrane region" description="Helical" evidence="7">
    <location>
        <begin position="79"/>
        <end position="103"/>
    </location>
</feature>
<evidence type="ECO:0000256" key="7">
    <source>
        <dbReference type="SAM" id="Phobius"/>
    </source>
</evidence>
<reference evidence="8" key="2">
    <citation type="journal article" date="2016" name="PLoS ONE">
        <title>Comparison of O-Antigen Gene Clusters of All O-Serogroups of Escherichia coli and Proposal for Adopting a New Nomenclature for O-Typing.</title>
        <authorList>
            <person name="DebRoy C."/>
            <person name="Fratamico P.M."/>
            <person name="Yan X."/>
            <person name="Baranzoni G."/>
            <person name="Liu Y."/>
            <person name="Needleman D.S."/>
            <person name="Tebbs R."/>
            <person name="O'Connell C.D."/>
            <person name="Allred A."/>
            <person name="Swimley M."/>
            <person name="Mwangi M."/>
            <person name="Kapur V."/>
            <person name="Raygoza Garay J.A."/>
            <person name="Roberts E.L."/>
            <person name="Katani R."/>
        </authorList>
    </citation>
    <scope>NUCLEOTIDE SEQUENCE</scope>
    <source>
        <strain evidence="8">E 110-69</strain>
    </source>
</reference>
<name>A0A0A8J5V5_ECOLX</name>
<feature type="transmembrane region" description="Helical" evidence="7">
    <location>
        <begin position="288"/>
        <end position="307"/>
    </location>
</feature>
<feature type="transmembrane region" description="Helical" evidence="7">
    <location>
        <begin position="327"/>
        <end position="348"/>
    </location>
</feature>
<evidence type="ECO:0000256" key="2">
    <source>
        <dbReference type="ARBA" id="ARBA00022475"/>
    </source>
</evidence>
<dbReference type="InterPro" id="IPR050833">
    <property type="entry name" value="Poly_Biosynth_Transport"/>
</dbReference>
<feature type="transmembrane region" description="Helical" evidence="7">
    <location>
        <begin position="7"/>
        <end position="25"/>
    </location>
</feature>
<dbReference type="InterPro" id="IPR002797">
    <property type="entry name" value="Polysacc_synth"/>
</dbReference>
<accession>A0A0A8J5V5</accession>
<dbReference type="PANTHER" id="PTHR30250">
    <property type="entry name" value="PST FAMILY PREDICTED COLANIC ACID TRANSPORTER"/>
    <property type="match status" value="1"/>
</dbReference>
<feature type="transmembrane region" description="Helical" evidence="7">
    <location>
        <begin position="167"/>
        <end position="191"/>
    </location>
</feature>
<comment type="subcellular location">
    <subcellularLocation>
        <location evidence="1">Cell membrane</location>
        <topology evidence="1">Multi-pass membrane protein</topology>
    </subcellularLocation>
</comment>
<sequence length="415" mass="46556">MSLKKNVIYLVLMQAVNYIAPLVLVPYLTRILGVEKYGVLGLAITVSQYLILLTDFGFNFTASRKIAQFKDSKVRVSQIFWTIISAKFLMMIVSFGLIVPFVVFSEKLNPLKWEIFLVSLSVVASVIIPSWLFQGLEKVTVFSGINIFSKILIVPLVFIFVKSKEDLLIACLLQGGVQVFSGIISILYVKYNKIISFKVVRPKLIFIYLKESLSVFLGNLSISLYTLSTPLVLALMGTTYQVGLYSATDRIRGAAIGIFIVVGYAIFPRVSYLFKKNPLEANVLLKKIIFIFSILGCLGGILVYSIADEIVLVAFGNQYLDSAILLKIMAPMFLLIPLSIIMANYLLLPNGFKKEYAKNSVIVCLLHMIYVFPLCKYYGAVGGSYSILISEIISFILLIFWTIKNNLLKKVFYAR</sequence>
<feature type="transmembrane region" description="Helical" evidence="7">
    <location>
        <begin position="385"/>
        <end position="403"/>
    </location>
</feature>
<evidence type="ECO:0000313" key="8">
    <source>
        <dbReference type="EMBL" id="AJE24473.1"/>
    </source>
</evidence>
<keyword evidence="5 7" id="KW-0472">Membrane</keyword>
<protein>
    <recommendedName>
        <fullName evidence="6">Putative O-antigen transporter</fullName>
    </recommendedName>
</protein>